<gene>
    <name evidence="5" type="ORF">HF295_03160</name>
</gene>
<dbReference type="InterPro" id="IPR000415">
    <property type="entry name" value="Nitroreductase-like"/>
</dbReference>
<dbReference type="CDD" id="cd02140">
    <property type="entry name" value="Frm2-like"/>
    <property type="match status" value="1"/>
</dbReference>
<dbReference type="SUPFAM" id="SSF55469">
    <property type="entry name" value="FMN-dependent nitroreductase-like"/>
    <property type="match status" value="1"/>
</dbReference>
<dbReference type="GO" id="GO:0005737">
    <property type="term" value="C:cytoplasm"/>
    <property type="evidence" value="ECO:0007669"/>
    <property type="project" value="UniProtKB-SubCell"/>
</dbReference>
<protein>
    <submittedName>
        <fullName evidence="5">Nitroreductase</fullName>
    </submittedName>
</protein>
<dbReference type="PANTHER" id="PTHR43035:SF1">
    <property type="entry name" value="FATTY ACID REPRESSION MUTANT PROTEIN 2-RELATED"/>
    <property type="match status" value="1"/>
</dbReference>
<evidence type="ECO:0000256" key="2">
    <source>
        <dbReference type="ARBA" id="ARBA00022490"/>
    </source>
</evidence>
<dbReference type="GO" id="GO:0034599">
    <property type="term" value="P:cellular response to oxidative stress"/>
    <property type="evidence" value="ECO:0007669"/>
    <property type="project" value="InterPro"/>
</dbReference>
<dbReference type="InterPro" id="IPR029479">
    <property type="entry name" value="Nitroreductase"/>
</dbReference>
<accession>A0A7L6N0X8</accession>
<dbReference type="RefSeq" id="WP_312032401.1">
    <property type="nucleotide sequence ID" value="NZ_CP051151.1"/>
</dbReference>
<name>A0A7L6N0X8_9MOLU</name>
<keyword evidence="2" id="KW-0963">Cytoplasm</keyword>
<feature type="domain" description="Nitroreductase" evidence="4">
    <location>
        <begin position="7"/>
        <end position="176"/>
    </location>
</feature>
<reference evidence="5 6" key="1">
    <citation type="submission" date="2020-04" db="EMBL/GenBank/DDBJ databases">
        <authorList>
            <person name="Zheng R.K."/>
            <person name="Sun C.M."/>
        </authorList>
    </citation>
    <scope>NUCLEOTIDE SEQUENCE [LARGE SCALE GENOMIC DNA]</scope>
    <source>
        <strain evidence="6">zrk29</strain>
    </source>
</reference>
<organism evidence="5 6">
    <name type="scientific">Hujiaoplasma nucleasis</name>
    <dbReference type="NCBI Taxonomy" id="2725268"/>
    <lineage>
        <taxon>Bacteria</taxon>
        <taxon>Bacillati</taxon>
        <taxon>Mycoplasmatota</taxon>
        <taxon>Mollicutes</taxon>
        <taxon>Candidatus Izemoplasmatales</taxon>
        <taxon>Hujiaoplasmataceae</taxon>
        <taxon>Hujiaoplasma</taxon>
    </lineage>
</organism>
<evidence type="ECO:0000313" key="6">
    <source>
        <dbReference type="Proteomes" id="UP000512167"/>
    </source>
</evidence>
<sequence>MDFLQALKSRHSEYVLSKNIDITEDALTSYLKDILQYTPSAFNSESQRIVLLTQEKHDLLWEQLIEIMKGIVKGEQFENTKNKINAFKAAYGTILFFDDTSVTKKLQEKFPLYSENFAKWSIEQNGMLQSNVWVGLRTKNIGASLQHYNELIDDFVKKTFDIPETWELRAQMPFGHIEELASEKPHIEINKRFLLKK</sequence>
<evidence type="ECO:0000256" key="1">
    <source>
        <dbReference type="ARBA" id="ARBA00004496"/>
    </source>
</evidence>
<evidence type="ECO:0000313" key="5">
    <source>
        <dbReference type="EMBL" id="QLY39910.1"/>
    </source>
</evidence>
<dbReference type="Proteomes" id="UP000512167">
    <property type="component" value="Chromosome"/>
</dbReference>
<comment type="subcellular location">
    <subcellularLocation>
        <location evidence="1">Cytoplasm</location>
    </subcellularLocation>
</comment>
<dbReference type="AlphaFoldDB" id="A0A7L6N0X8"/>
<dbReference type="FunFam" id="3.40.109.10:FF:000001">
    <property type="entry name" value="Nitroreductase family"/>
    <property type="match status" value="1"/>
</dbReference>
<evidence type="ECO:0000256" key="3">
    <source>
        <dbReference type="ARBA" id="ARBA00023002"/>
    </source>
</evidence>
<dbReference type="Gene3D" id="3.40.109.10">
    <property type="entry name" value="NADH Oxidase"/>
    <property type="match status" value="1"/>
</dbReference>
<keyword evidence="3" id="KW-0560">Oxidoreductase</keyword>
<dbReference type="KEGG" id="tbk:HF295_03160"/>
<evidence type="ECO:0000259" key="4">
    <source>
        <dbReference type="Pfam" id="PF00881"/>
    </source>
</evidence>
<dbReference type="EMBL" id="CP051151">
    <property type="protein sequence ID" value="QLY39910.1"/>
    <property type="molecule type" value="Genomic_DNA"/>
</dbReference>
<dbReference type="Pfam" id="PF00881">
    <property type="entry name" value="Nitroreductase"/>
    <property type="match status" value="1"/>
</dbReference>
<dbReference type="PANTHER" id="PTHR43035">
    <property type="entry name" value="FATTY ACID REPRESSION MUTANT PROTEIN 2-RELATED"/>
    <property type="match status" value="1"/>
</dbReference>
<dbReference type="GO" id="GO:0016491">
    <property type="term" value="F:oxidoreductase activity"/>
    <property type="evidence" value="ECO:0007669"/>
    <property type="project" value="UniProtKB-KW"/>
</dbReference>
<dbReference type="InterPro" id="IPR033877">
    <property type="entry name" value="Frm2/Hbn1"/>
</dbReference>
<proteinExistence type="predicted"/>
<keyword evidence="6" id="KW-1185">Reference proteome</keyword>